<accession>A0A7X5ZVR8</accession>
<gene>
    <name evidence="2" type="ORF">FHR20_002404</name>
</gene>
<comment type="caution">
    <text evidence="2">The sequence shown here is derived from an EMBL/GenBank/DDBJ whole genome shotgun (WGS) entry which is preliminary data.</text>
</comment>
<keyword evidence="1" id="KW-1133">Transmembrane helix</keyword>
<reference evidence="2 3" key="1">
    <citation type="submission" date="2020-03" db="EMBL/GenBank/DDBJ databases">
        <title>Genomic Encyclopedia of Type Strains, Phase IV (KMG-IV): sequencing the most valuable type-strain genomes for metagenomic binning, comparative biology and taxonomic classification.</title>
        <authorList>
            <person name="Goeker M."/>
        </authorList>
    </citation>
    <scope>NUCLEOTIDE SEQUENCE [LARGE SCALE GENOMIC DNA]</scope>
    <source>
        <strain evidence="2 3">DSM 4733</strain>
    </source>
</reference>
<keyword evidence="1" id="KW-0472">Membrane</keyword>
<proteinExistence type="predicted"/>
<evidence type="ECO:0000256" key="1">
    <source>
        <dbReference type="SAM" id="Phobius"/>
    </source>
</evidence>
<dbReference type="EMBL" id="JAASQV010000002">
    <property type="protein sequence ID" value="NIJ65442.1"/>
    <property type="molecule type" value="Genomic_DNA"/>
</dbReference>
<dbReference type="RefSeq" id="WP_167299837.1">
    <property type="nucleotide sequence ID" value="NZ_JAASQV010000002.1"/>
</dbReference>
<keyword evidence="1" id="KW-0812">Transmembrane</keyword>
<protein>
    <submittedName>
        <fullName evidence="2">Uncharacterized protein</fullName>
    </submittedName>
</protein>
<dbReference type="AlphaFoldDB" id="A0A7X5ZVR8"/>
<evidence type="ECO:0000313" key="3">
    <source>
        <dbReference type="Proteomes" id="UP000564677"/>
    </source>
</evidence>
<evidence type="ECO:0000313" key="2">
    <source>
        <dbReference type="EMBL" id="NIJ65442.1"/>
    </source>
</evidence>
<dbReference type="Proteomes" id="UP000564677">
    <property type="component" value="Unassembled WGS sequence"/>
</dbReference>
<keyword evidence="3" id="KW-1185">Reference proteome</keyword>
<organism evidence="2 3">
    <name type="scientific">Sphingomonas leidyi</name>
    <dbReference type="NCBI Taxonomy" id="68569"/>
    <lineage>
        <taxon>Bacteria</taxon>
        <taxon>Pseudomonadati</taxon>
        <taxon>Pseudomonadota</taxon>
        <taxon>Alphaproteobacteria</taxon>
        <taxon>Sphingomonadales</taxon>
        <taxon>Sphingomonadaceae</taxon>
        <taxon>Sphingomonas</taxon>
    </lineage>
</organism>
<sequence>MSFVIETVIQECLEATAWLIAKRYGMAGCLVAIVGIALLVALLWWNL</sequence>
<name>A0A7X5ZVR8_9SPHN</name>
<feature type="transmembrane region" description="Helical" evidence="1">
    <location>
        <begin position="24"/>
        <end position="45"/>
    </location>
</feature>